<evidence type="ECO:0000256" key="2">
    <source>
        <dbReference type="SAM" id="MobiDB-lite"/>
    </source>
</evidence>
<dbReference type="Proteomes" id="UP000094236">
    <property type="component" value="Unassembled WGS sequence"/>
</dbReference>
<dbReference type="PANTHER" id="PTHR44145">
    <property type="entry name" value="DNAJ HOMOLOG SUBFAMILY A MEMBER 3, MITOCHONDRIAL"/>
    <property type="match status" value="1"/>
</dbReference>
<dbReference type="CDD" id="cd06257">
    <property type="entry name" value="DnaJ"/>
    <property type="match status" value="1"/>
</dbReference>
<protein>
    <recommendedName>
        <fullName evidence="3">J domain-containing protein</fullName>
    </recommendedName>
</protein>
<dbReference type="InterPro" id="IPR051938">
    <property type="entry name" value="Apopto_cytoskel_mod"/>
</dbReference>
<dbReference type="InterPro" id="IPR036869">
    <property type="entry name" value="J_dom_sf"/>
</dbReference>
<feature type="domain" description="J" evidence="3">
    <location>
        <begin position="57"/>
        <end position="155"/>
    </location>
</feature>
<keyword evidence="1" id="KW-0143">Chaperone</keyword>
<name>A0A1E4U3U8_PACTA</name>
<evidence type="ECO:0000259" key="3">
    <source>
        <dbReference type="PROSITE" id="PS50076"/>
    </source>
</evidence>
<evidence type="ECO:0000313" key="5">
    <source>
        <dbReference type="Proteomes" id="UP000094236"/>
    </source>
</evidence>
<evidence type="ECO:0000256" key="1">
    <source>
        <dbReference type="ARBA" id="ARBA00023186"/>
    </source>
</evidence>
<dbReference type="SMART" id="SM00271">
    <property type="entry name" value="DnaJ"/>
    <property type="match status" value="1"/>
</dbReference>
<evidence type="ECO:0000313" key="4">
    <source>
        <dbReference type="EMBL" id="ODV98588.1"/>
    </source>
</evidence>
<dbReference type="OrthoDB" id="445556at2759"/>
<dbReference type="PROSITE" id="PS00636">
    <property type="entry name" value="DNAJ_1"/>
    <property type="match status" value="1"/>
</dbReference>
<dbReference type="EMBL" id="KV454011">
    <property type="protein sequence ID" value="ODV98588.1"/>
    <property type="molecule type" value="Genomic_DNA"/>
</dbReference>
<keyword evidence="5" id="KW-1185">Reference proteome</keyword>
<dbReference type="PROSITE" id="PS50076">
    <property type="entry name" value="DNAJ_2"/>
    <property type="match status" value="1"/>
</dbReference>
<organism evidence="4 5">
    <name type="scientific">Pachysolen tannophilus NRRL Y-2460</name>
    <dbReference type="NCBI Taxonomy" id="669874"/>
    <lineage>
        <taxon>Eukaryota</taxon>
        <taxon>Fungi</taxon>
        <taxon>Dikarya</taxon>
        <taxon>Ascomycota</taxon>
        <taxon>Saccharomycotina</taxon>
        <taxon>Pichiomycetes</taxon>
        <taxon>Pachysolenaceae</taxon>
        <taxon>Pachysolen</taxon>
    </lineage>
</organism>
<proteinExistence type="predicted"/>
<feature type="region of interest" description="Disordered" evidence="2">
    <location>
        <begin position="16"/>
        <end position="37"/>
    </location>
</feature>
<dbReference type="SUPFAM" id="SSF46565">
    <property type="entry name" value="Chaperone J-domain"/>
    <property type="match status" value="1"/>
</dbReference>
<dbReference type="InterPro" id="IPR018253">
    <property type="entry name" value="DnaJ_domain_CS"/>
</dbReference>
<dbReference type="STRING" id="669874.A0A1E4U3U8"/>
<sequence>MYRPFLIQNRFAHSIDSNSCNNGGDNGSVNHEREREREREREHLRLLKAWPKKLYPTPYEVFNISPSEFDPVLLKKAFYKFAKLYHPDSNHLKFQAPAQAELEAPREEGNTINNELKKELKEYTPELLSERFKTVLSAYQLLKNPSKKSLYDNHNIGWKSPPKNPNNSTNNMSSYSRGYPNSSPFASNRTSFQSGQDFKEHNYYYAGTWEDFQNMKNNKNNEFNKENFEKNKYQILIGIIAIASISTGLQLFNANEANQANFLIRNDIHGASQSDLKQAYDNYGMGLDKFSRINRFLWFRKIGDILFSGGSIKNKRQREAQEQGKDQIQQAHLHDNSIPSIQVDDATKKLVIVHDTNTNTDTMTTITAK</sequence>
<reference evidence="5" key="1">
    <citation type="submission" date="2016-05" db="EMBL/GenBank/DDBJ databases">
        <title>Comparative genomics of biotechnologically important yeasts.</title>
        <authorList>
            <consortium name="DOE Joint Genome Institute"/>
            <person name="Riley R."/>
            <person name="Haridas S."/>
            <person name="Wolfe K.H."/>
            <person name="Lopes M.R."/>
            <person name="Hittinger C.T."/>
            <person name="Goker M."/>
            <person name="Salamov A."/>
            <person name="Wisecaver J."/>
            <person name="Long T.M."/>
            <person name="Aerts A.L."/>
            <person name="Barry K."/>
            <person name="Choi C."/>
            <person name="Clum A."/>
            <person name="Coughlan A.Y."/>
            <person name="Deshpande S."/>
            <person name="Douglass A.P."/>
            <person name="Hanson S.J."/>
            <person name="Klenk H.-P."/>
            <person name="Labutti K."/>
            <person name="Lapidus A."/>
            <person name="Lindquist E."/>
            <person name="Lipzen A."/>
            <person name="Meier-Kolthoff J.P."/>
            <person name="Ohm R.A."/>
            <person name="Otillar R.P."/>
            <person name="Pangilinan J."/>
            <person name="Peng Y."/>
            <person name="Rokas A."/>
            <person name="Rosa C.A."/>
            <person name="Scheuner C."/>
            <person name="Sibirny A.A."/>
            <person name="Slot J.C."/>
            <person name="Stielow J.B."/>
            <person name="Sun H."/>
            <person name="Kurtzman C.P."/>
            <person name="Blackwell M."/>
            <person name="Grigoriev I.V."/>
            <person name="Jeffries T.W."/>
        </authorList>
    </citation>
    <scope>NUCLEOTIDE SEQUENCE [LARGE SCALE GENOMIC DNA]</scope>
    <source>
        <strain evidence="5">NRRL Y-2460</strain>
    </source>
</reference>
<dbReference type="Gene3D" id="1.10.287.110">
    <property type="entry name" value="DnaJ domain"/>
    <property type="match status" value="1"/>
</dbReference>
<accession>A0A1E4U3U8</accession>
<gene>
    <name evidence="4" type="ORF">PACTADRAFT_74122</name>
</gene>
<feature type="region of interest" description="Disordered" evidence="2">
    <location>
        <begin position="152"/>
        <end position="180"/>
    </location>
</feature>
<dbReference type="AlphaFoldDB" id="A0A1E4U3U8"/>
<feature type="compositionally biased region" description="Low complexity" evidence="2">
    <location>
        <begin position="17"/>
        <end position="29"/>
    </location>
</feature>
<dbReference type="InterPro" id="IPR001623">
    <property type="entry name" value="DnaJ_domain"/>
</dbReference>
<feature type="compositionally biased region" description="Low complexity" evidence="2">
    <location>
        <begin position="165"/>
        <end position="176"/>
    </location>
</feature>
<dbReference type="PANTHER" id="PTHR44145:SF3">
    <property type="entry name" value="DNAJ HOMOLOG SUBFAMILY A MEMBER 3, MITOCHONDRIAL"/>
    <property type="match status" value="1"/>
</dbReference>